<dbReference type="Proteomes" id="UP000198397">
    <property type="component" value="Unassembled WGS sequence"/>
</dbReference>
<name>A0A238YAB4_HALVU</name>
<sequence length="87" mass="10034">MIDWPSIMQVMTYEIFPGIVVAQDELLIFIALLILWATVGRWMYNDAKSRGSKWAWQWGYGTPLTIIAGLDVMLLVIVIYLLLRDSE</sequence>
<keyword evidence="1" id="KW-1133">Transmembrane helix</keyword>
<accession>A0A238YAB4</accession>
<keyword evidence="1" id="KW-0812">Transmembrane</keyword>
<evidence type="ECO:0000313" key="3">
    <source>
        <dbReference type="Proteomes" id="UP000198397"/>
    </source>
</evidence>
<evidence type="ECO:0000313" key="2">
    <source>
        <dbReference type="EMBL" id="SNR67563.1"/>
    </source>
</evidence>
<proteinExistence type="predicted"/>
<feature type="transmembrane region" description="Helical" evidence="1">
    <location>
        <begin position="26"/>
        <end position="44"/>
    </location>
</feature>
<dbReference type="EMBL" id="FZNQ01000034">
    <property type="protein sequence ID" value="SNR67563.1"/>
    <property type="molecule type" value="Genomic_DNA"/>
</dbReference>
<reference evidence="2 3" key="1">
    <citation type="submission" date="2017-06" db="EMBL/GenBank/DDBJ databases">
        <authorList>
            <person name="Kim H.J."/>
            <person name="Triplett B.A."/>
        </authorList>
    </citation>
    <scope>NUCLEOTIDE SEQUENCE [LARGE SCALE GENOMIC DNA]</scope>
    <source>
        <strain evidence="2 3">DSM 8800</strain>
    </source>
</reference>
<keyword evidence="1" id="KW-0472">Membrane</keyword>
<protein>
    <submittedName>
        <fullName evidence="2">Uncharacterized protein</fullName>
    </submittedName>
</protein>
<organism evidence="2 3">
    <name type="scientific">Halorubrum vacuolatum</name>
    <name type="common">Natronobacterium vacuolatum</name>
    <dbReference type="NCBI Taxonomy" id="63740"/>
    <lineage>
        <taxon>Archaea</taxon>
        <taxon>Methanobacteriati</taxon>
        <taxon>Methanobacteriota</taxon>
        <taxon>Stenosarchaea group</taxon>
        <taxon>Halobacteria</taxon>
        <taxon>Halobacteriales</taxon>
        <taxon>Haloferacaceae</taxon>
        <taxon>Halorubrum</taxon>
    </lineage>
</organism>
<gene>
    <name evidence="2" type="ORF">SAMN06264855_1343</name>
</gene>
<dbReference type="AlphaFoldDB" id="A0A238YAB4"/>
<evidence type="ECO:0000256" key="1">
    <source>
        <dbReference type="SAM" id="Phobius"/>
    </source>
</evidence>
<feature type="transmembrane region" description="Helical" evidence="1">
    <location>
        <begin position="64"/>
        <end position="83"/>
    </location>
</feature>
<keyword evidence="3" id="KW-1185">Reference proteome</keyword>